<dbReference type="RefSeq" id="WP_330153140.1">
    <property type="nucleotide sequence ID" value="NZ_JAUZMZ010000097.1"/>
</dbReference>
<dbReference type="PROSITE" id="PS51257">
    <property type="entry name" value="PROKAR_LIPOPROTEIN"/>
    <property type="match status" value="1"/>
</dbReference>
<reference evidence="2 3" key="1">
    <citation type="submission" date="2023-08" db="EMBL/GenBank/DDBJ databases">
        <authorList>
            <person name="Girao M."/>
            <person name="Carvalho M.F."/>
        </authorList>
    </citation>
    <scope>NUCLEOTIDE SEQUENCE [LARGE SCALE GENOMIC DNA]</scope>
    <source>
        <strain evidence="2 3">CC-R104</strain>
    </source>
</reference>
<proteinExistence type="predicted"/>
<evidence type="ECO:0000313" key="2">
    <source>
        <dbReference type="EMBL" id="MEE2033749.1"/>
    </source>
</evidence>
<dbReference type="EMBL" id="JAUZMZ010000097">
    <property type="protein sequence ID" value="MEE2033749.1"/>
    <property type="molecule type" value="Genomic_DNA"/>
</dbReference>
<comment type="caution">
    <text evidence="2">The sequence shown here is derived from an EMBL/GenBank/DDBJ whole genome shotgun (WGS) entry which is preliminary data.</text>
</comment>
<keyword evidence="1" id="KW-0732">Signal</keyword>
<evidence type="ECO:0000313" key="3">
    <source>
        <dbReference type="Proteomes" id="UP001331936"/>
    </source>
</evidence>
<feature type="chain" id="PRO_5045609103" description="Lipoprotein" evidence="1">
    <location>
        <begin position="34"/>
        <end position="314"/>
    </location>
</feature>
<name>A0ABU7JW55_9NOCA</name>
<protein>
    <recommendedName>
        <fullName evidence="4">Lipoprotein</fullName>
    </recommendedName>
</protein>
<feature type="signal peptide" evidence="1">
    <location>
        <begin position="1"/>
        <end position="33"/>
    </location>
</feature>
<accession>A0ABU7JW55</accession>
<dbReference type="Proteomes" id="UP001331936">
    <property type="component" value="Unassembled WGS sequence"/>
</dbReference>
<evidence type="ECO:0000256" key="1">
    <source>
        <dbReference type="SAM" id="SignalP"/>
    </source>
</evidence>
<organism evidence="2 3">
    <name type="scientific">Rhodococcus chondri</name>
    <dbReference type="NCBI Taxonomy" id="3065941"/>
    <lineage>
        <taxon>Bacteria</taxon>
        <taxon>Bacillati</taxon>
        <taxon>Actinomycetota</taxon>
        <taxon>Actinomycetes</taxon>
        <taxon>Mycobacteriales</taxon>
        <taxon>Nocardiaceae</taxon>
        <taxon>Rhodococcus</taxon>
    </lineage>
</organism>
<evidence type="ECO:0008006" key="4">
    <source>
        <dbReference type="Google" id="ProtNLM"/>
    </source>
</evidence>
<gene>
    <name evidence="2" type="ORF">Q8814_16745</name>
</gene>
<keyword evidence="3" id="KW-1185">Reference proteome</keyword>
<sequence>MSIRRGASARLTSAVVAAVASAMVLGGCAPAPASPPIELANAPVERVPVRAELVGGGYTMFPDRRFVALYGHPSGPALGAFGEQDTAAAIARVRDLAAQYQAFSHEPVLPAFEIIATVASAEPGADGRYSRITDPEQLRPVIDAAEAAGVYVVLDLQPGHTHFLEQARIYEEFLTRPNVGLALDPEWRLASGQRHMVQIGSVDAAEVNDVIAYLADLVQRHHLPQKLLVLHQFRMSMITGREFVDASRPEVSVVLHADGHGNPGQKLETWQALQTGLQPQIHLAWKNFYDEDLPMFTPEETMAIHPKPVFVSFQ</sequence>